<gene>
    <name evidence="2" type="ORF">Tci_888530</name>
</gene>
<protein>
    <submittedName>
        <fullName evidence="2">Uncharacterized protein</fullName>
    </submittedName>
</protein>
<sequence length="125" mass="13413">NRAVIVVQKVSAPKRKRTQGVAEEIGQNDVVANEVDSEATNEEEVEPTIGISILKPSEVARYTSDMKKALNARKDDFIIQFRPKGPDEGSGIALEVSDEPYLKGSNEEAGVTPEAPDGLADDSSS</sequence>
<evidence type="ECO:0000256" key="1">
    <source>
        <dbReference type="SAM" id="MobiDB-lite"/>
    </source>
</evidence>
<organism evidence="2">
    <name type="scientific">Tanacetum cinerariifolium</name>
    <name type="common">Dalmatian daisy</name>
    <name type="synonym">Chrysanthemum cinerariifolium</name>
    <dbReference type="NCBI Taxonomy" id="118510"/>
    <lineage>
        <taxon>Eukaryota</taxon>
        <taxon>Viridiplantae</taxon>
        <taxon>Streptophyta</taxon>
        <taxon>Embryophyta</taxon>
        <taxon>Tracheophyta</taxon>
        <taxon>Spermatophyta</taxon>
        <taxon>Magnoliopsida</taxon>
        <taxon>eudicotyledons</taxon>
        <taxon>Gunneridae</taxon>
        <taxon>Pentapetalae</taxon>
        <taxon>asterids</taxon>
        <taxon>campanulids</taxon>
        <taxon>Asterales</taxon>
        <taxon>Asteraceae</taxon>
        <taxon>Asteroideae</taxon>
        <taxon>Anthemideae</taxon>
        <taxon>Anthemidinae</taxon>
        <taxon>Tanacetum</taxon>
    </lineage>
</organism>
<accession>A0A699U2X4</accession>
<comment type="caution">
    <text evidence="2">The sequence shown here is derived from an EMBL/GenBank/DDBJ whole genome shotgun (WGS) entry which is preliminary data.</text>
</comment>
<evidence type="ECO:0000313" key="2">
    <source>
        <dbReference type="EMBL" id="GFD16561.1"/>
    </source>
</evidence>
<feature type="region of interest" description="Disordered" evidence="1">
    <location>
        <begin position="82"/>
        <end position="125"/>
    </location>
</feature>
<proteinExistence type="predicted"/>
<name>A0A699U2X4_TANCI</name>
<dbReference type="EMBL" id="BKCJ011294075">
    <property type="protein sequence ID" value="GFD16561.1"/>
    <property type="molecule type" value="Genomic_DNA"/>
</dbReference>
<dbReference type="AlphaFoldDB" id="A0A699U2X4"/>
<feature type="non-terminal residue" evidence="2">
    <location>
        <position position="1"/>
    </location>
</feature>
<reference evidence="2" key="1">
    <citation type="journal article" date="2019" name="Sci. Rep.">
        <title>Draft genome of Tanacetum cinerariifolium, the natural source of mosquito coil.</title>
        <authorList>
            <person name="Yamashiro T."/>
            <person name="Shiraishi A."/>
            <person name="Satake H."/>
            <person name="Nakayama K."/>
        </authorList>
    </citation>
    <scope>NUCLEOTIDE SEQUENCE</scope>
</reference>